<dbReference type="Gene3D" id="1.10.287.110">
    <property type="entry name" value="DnaJ domain"/>
    <property type="match status" value="1"/>
</dbReference>
<proteinExistence type="predicted"/>
<name>A0AAW1XJH1_RUBAR</name>
<dbReference type="AlphaFoldDB" id="A0AAW1XJH1"/>
<dbReference type="SUPFAM" id="SSF46565">
    <property type="entry name" value="Chaperone J-domain"/>
    <property type="match status" value="1"/>
</dbReference>
<dbReference type="InterPro" id="IPR001623">
    <property type="entry name" value="DnaJ_domain"/>
</dbReference>
<dbReference type="PANTHER" id="PTHR45098">
    <property type="entry name" value="DNAJ DOMAIN CONTAINING PROTEIN, EXPRESSED"/>
    <property type="match status" value="1"/>
</dbReference>
<dbReference type="Proteomes" id="UP001457282">
    <property type="component" value="Unassembled WGS sequence"/>
</dbReference>
<protein>
    <recommendedName>
        <fullName evidence="1">J domain-containing protein</fullName>
    </recommendedName>
</protein>
<dbReference type="Pfam" id="PF00226">
    <property type="entry name" value="DnaJ"/>
    <property type="match status" value="1"/>
</dbReference>
<accession>A0AAW1XJH1</accession>
<reference evidence="2 3" key="1">
    <citation type="journal article" date="2023" name="G3 (Bethesda)">
        <title>A chromosome-length genome assembly and annotation of blackberry (Rubus argutus, cv. 'Hillquist').</title>
        <authorList>
            <person name="Bruna T."/>
            <person name="Aryal R."/>
            <person name="Dudchenko O."/>
            <person name="Sargent D.J."/>
            <person name="Mead D."/>
            <person name="Buti M."/>
            <person name="Cavallini A."/>
            <person name="Hytonen T."/>
            <person name="Andres J."/>
            <person name="Pham M."/>
            <person name="Weisz D."/>
            <person name="Mascagni F."/>
            <person name="Usai G."/>
            <person name="Natali L."/>
            <person name="Bassil N."/>
            <person name="Fernandez G.E."/>
            <person name="Lomsadze A."/>
            <person name="Armour M."/>
            <person name="Olukolu B."/>
            <person name="Poorten T."/>
            <person name="Britton C."/>
            <person name="Davik J."/>
            <person name="Ashrafi H."/>
            <person name="Aiden E.L."/>
            <person name="Borodovsky M."/>
            <person name="Worthington M."/>
        </authorList>
    </citation>
    <scope>NUCLEOTIDE SEQUENCE [LARGE SCALE GENOMIC DNA]</scope>
    <source>
        <strain evidence="2">PI 553951</strain>
    </source>
</reference>
<evidence type="ECO:0000259" key="1">
    <source>
        <dbReference type="PROSITE" id="PS50076"/>
    </source>
</evidence>
<organism evidence="2 3">
    <name type="scientific">Rubus argutus</name>
    <name type="common">Southern blackberry</name>
    <dbReference type="NCBI Taxonomy" id="59490"/>
    <lineage>
        <taxon>Eukaryota</taxon>
        <taxon>Viridiplantae</taxon>
        <taxon>Streptophyta</taxon>
        <taxon>Embryophyta</taxon>
        <taxon>Tracheophyta</taxon>
        <taxon>Spermatophyta</taxon>
        <taxon>Magnoliopsida</taxon>
        <taxon>eudicotyledons</taxon>
        <taxon>Gunneridae</taxon>
        <taxon>Pentapetalae</taxon>
        <taxon>rosids</taxon>
        <taxon>fabids</taxon>
        <taxon>Rosales</taxon>
        <taxon>Rosaceae</taxon>
        <taxon>Rosoideae</taxon>
        <taxon>Rosoideae incertae sedis</taxon>
        <taxon>Rubus</taxon>
    </lineage>
</organism>
<dbReference type="PROSITE" id="PS50076">
    <property type="entry name" value="DNAJ_2"/>
    <property type="match status" value="1"/>
</dbReference>
<dbReference type="InterPro" id="IPR018253">
    <property type="entry name" value="DnaJ_domain_CS"/>
</dbReference>
<sequence>MSMCTLSERVEEDHYKVLDLPSGSEGAKLILCEITKKYKAKAFLLHPDKRPDYPHAGAEFQQLKESYDILKDPESRKKFDAALYFENMTSGDMFVMASSISGLLVGCLLGTGTMCVVDGTYSLVKNVCVGTANSVGWVCNSVTRAVKNKESEGDIEDWEMI</sequence>
<dbReference type="InterPro" id="IPR036869">
    <property type="entry name" value="J_dom_sf"/>
</dbReference>
<gene>
    <name evidence="2" type="ORF">M0R45_013312</name>
</gene>
<dbReference type="EMBL" id="JBEDUW010000003">
    <property type="protein sequence ID" value="KAK9936471.1"/>
    <property type="molecule type" value="Genomic_DNA"/>
</dbReference>
<evidence type="ECO:0000313" key="2">
    <source>
        <dbReference type="EMBL" id="KAK9936471.1"/>
    </source>
</evidence>
<comment type="caution">
    <text evidence="2">The sequence shown here is derived from an EMBL/GenBank/DDBJ whole genome shotgun (WGS) entry which is preliminary data.</text>
</comment>
<evidence type="ECO:0000313" key="3">
    <source>
        <dbReference type="Proteomes" id="UP001457282"/>
    </source>
</evidence>
<dbReference type="PROSITE" id="PS00636">
    <property type="entry name" value="DNAJ_1"/>
    <property type="match status" value="1"/>
</dbReference>
<dbReference type="CDD" id="cd06257">
    <property type="entry name" value="DnaJ"/>
    <property type="match status" value="1"/>
</dbReference>
<feature type="domain" description="J" evidence="1">
    <location>
        <begin position="13"/>
        <end position="83"/>
    </location>
</feature>
<keyword evidence="3" id="KW-1185">Reference proteome</keyword>
<dbReference type="PANTHER" id="PTHR45098:SF1">
    <property type="entry name" value="DNAJ DOMAIN CONTAINING PROTEIN, EXPRESSED"/>
    <property type="match status" value="1"/>
</dbReference>
<dbReference type="SMART" id="SM00271">
    <property type="entry name" value="DnaJ"/>
    <property type="match status" value="1"/>
</dbReference>
<dbReference type="PRINTS" id="PR00625">
    <property type="entry name" value="JDOMAIN"/>
</dbReference>